<dbReference type="PANTHER" id="PTHR11885">
    <property type="entry name" value="RIBOSOMAL PROTEIN S15P/S13E"/>
    <property type="match status" value="1"/>
</dbReference>
<evidence type="ECO:0000313" key="9">
    <source>
        <dbReference type="Proteomes" id="UP001217963"/>
    </source>
</evidence>
<name>A0A9Q9C741_ENCHE</name>
<feature type="domain" description="Small ribosomal subunit protein uS15 N-terminal" evidence="5">
    <location>
        <begin position="1"/>
        <end position="60"/>
    </location>
</feature>
<comment type="similarity">
    <text evidence="1 4">Belongs to the universal ribosomal protein uS15 family.</text>
</comment>
<dbReference type="Proteomes" id="UP001217963">
    <property type="component" value="Chromosome VIII"/>
</dbReference>
<dbReference type="SMART" id="SM01387">
    <property type="entry name" value="Ribosomal_S15"/>
    <property type="match status" value="1"/>
</dbReference>
<organism evidence="6 8">
    <name type="scientific">Encephalitozoon hellem</name>
    <name type="common">Microsporidian parasite</name>
    <dbReference type="NCBI Taxonomy" id="27973"/>
    <lineage>
        <taxon>Eukaryota</taxon>
        <taxon>Fungi</taxon>
        <taxon>Fungi incertae sedis</taxon>
        <taxon>Microsporidia</taxon>
        <taxon>Unikaryonidae</taxon>
        <taxon>Encephalitozoon</taxon>
    </lineage>
</organism>
<proteinExistence type="inferred from homology"/>
<dbReference type="Pfam" id="PF08069">
    <property type="entry name" value="Ribosomal_S13_N"/>
    <property type="match status" value="1"/>
</dbReference>
<dbReference type="AlphaFoldDB" id="A0A9Q9C741"/>
<dbReference type="EMBL" id="CP075154">
    <property type="protein sequence ID" value="UTX43782.1"/>
    <property type="molecule type" value="Genomic_DNA"/>
</dbReference>
<evidence type="ECO:0000256" key="3">
    <source>
        <dbReference type="ARBA" id="ARBA00023274"/>
    </source>
</evidence>
<dbReference type="Gene3D" id="1.10.287.10">
    <property type="entry name" value="S15/NS1, RNA-binding"/>
    <property type="match status" value="1"/>
</dbReference>
<dbReference type="GO" id="GO:0006412">
    <property type="term" value="P:translation"/>
    <property type="evidence" value="ECO:0007669"/>
    <property type="project" value="InterPro"/>
</dbReference>
<reference evidence="7 9" key="2">
    <citation type="submission" date="2023-02" db="EMBL/GenBank/DDBJ databases">
        <title>Encephalitozoon hellem ATCC 50451 complete genome.</title>
        <authorList>
            <person name="Mascarenhas dos Santos A.C."/>
            <person name="Julian A.T."/>
            <person name="Pombert J.-F."/>
        </authorList>
    </citation>
    <scope>NUCLEOTIDE SEQUENCE [LARGE SCALE GENOMIC DNA]</scope>
    <source>
        <strain evidence="7 9">ATCC 50451</strain>
    </source>
</reference>
<dbReference type="InterPro" id="IPR023029">
    <property type="entry name" value="Ribosomal_uS15_arc_euk"/>
</dbReference>
<keyword evidence="2 4" id="KW-0689">Ribosomal protein</keyword>
<evidence type="ECO:0000256" key="1">
    <source>
        <dbReference type="ARBA" id="ARBA00008434"/>
    </source>
</evidence>
<gene>
    <name evidence="6" type="ORF">GPU96_08g15560</name>
    <name evidence="7" type="ORF">PFJ87_08g01260</name>
</gene>
<sequence length="148" mass="16970">MAKMHSSGRGRSESVKPYDTAFPTWLTKSVDEIKADVVQMGNKGVPAPEIGKRLRDEYGVGNARDVLGCDITKFLEKNGVVPKIPFDLESLVRRANTLRSHLNIYRKDNSAKYRLILVSSRMYRVARYYKRTMRIPGNWKPKLVELIK</sequence>
<keyword evidence="3 4" id="KW-0687">Ribonucleoprotein</keyword>
<evidence type="ECO:0000256" key="4">
    <source>
        <dbReference type="RuleBase" id="RU003919"/>
    </source>
</evidence>
<accession>A0A9Q9C741</accession>
<dbReference type="GO" id="GO:0003735">
    <property type="term" value="F:structural constituent of ribosome"/>
    <property type="evidence" value="ECO:0007669"/>
    <property type="project" value="InterPro"/>
</dbReference>
<dbReference type="GO" id="GO:0070181">
    <property type="term" value="F:small ribosomal subunit rRNA binding"/>
    <property type="evidence" value="ECO:0007669"/>
    <property type="project" value="TreeGrafter"/>
</dbReference>
<dbReference type="SUPFAM" id="SSF47060">
    <property type="entry name" value="S15/NS1 RNA-binding domain"/>
    <property type="match status" value="1"/>
</dbReference>
<evidence type="ECO:0000313" key="8">
    <source>
        <dbReference type="Proteomes" id="UP001059546"/>
    </source>
</evidence>
<dbReference type="PANTHER" id="PTHR11885:SF6">
    <property type="entry name" value="SMALL RIBOSOMAL SUBUNIT PROTEIN US15"/>
    <property type="match status" value="1"/>
</dbReference>
<reference evidence="6" key="1">
    <citation type="submission" date="2021-05" db="EMBL/GenBank/DDBJ databases">
        <title>Encephalitozoon hellem ATCC 50604 Complete Genome.</title>
        <authorList>
            <person name="Mascarenhas dos Santos A.C."/>
            <person name="Julian A.T."/>
            <person name="Pombert J.-F."/>
        </authorList>
    </citation>
    <scope>NUCLEOTIDE SEQUENCE</scope>
    <source>
        <strain evidence="6">ATCC 50604</strain>
    </source>
</reference>
<dbReference type="PROSITE" id="PS00362">
    <property type="entry name" value="RIBOSOMAL_S15"/>
    <property type="match status" value="1"/>
</dbReference>
<protein>
    <submittedName>
        <fullName evidence="6">Ribosomal protein S15</fullName>
    </submittedName>
</protein>
<dbReference type="SMART" id="SM01386">
    <property type="entry name" value="Ribosomal_S13_N"/>
    <property type="match status" value="1"/>
</dbReference>
<evidence type="ECO:0000259" key="5">
    <source>
        <dbReference type="SMART" id="SM01386"/>
    </source>
</evidence>
<dbReference type="Pfam" id="PF00312">
    <property type="entry name" value="Ribosomal_S15"/>
    <property type="match status" value="1"/>
</dbReference>
<dbReference type="InterPro" id="IPR000589">
    <property type="entry name" value="Ribosomal_uS15"/>
</dbReference>
<dbReference type="EMBL" id="CP119069">
    <property type="protein sequence ID" value="WEL39261.1"/>
    <property type="molecule type" value="Genomic_DNA"/>
</dbReference>
<dbReference type="InterPro" id="IPR009068">
    <property type="entry name" value="uS15_NS1_RNA-bd_sf"/>
</dbReference>
<dbReference type="InterPro" id="IPR012606">
    <property type="entry name" value="Ribosomal_uS15_N"/>
</dbReference>
<evidence type="ECO:0000313" key="7">
    <source>
        <dbReference type="EMBL" id="WEL39261.1"/>
    </source>
</evidence>
<evidence type="ECO:0000256" key="2">
    <source>
        <dbReference type="ARBA" id="ARBA00022980"/>
    </source>
</evidence>
<dbReference type="Gene3D" id="4.10.860.130">
    <property type="match status" value="1"/>
</dbReference>
<keyword evidence="9" id="KW-1185">Reference proteome</keyword>
<dbReference type="CDD" id="cd00353">
    <property type="entry name" value="Ribosomal_S15p_S13e"/>
    <property type="match status" value="1"/>
</dbReference>
<dbReference type="OrthoDB" id="623277at2759"/>
<evidence type="ECO:0000313" key="6">
    <source>
        <dbReference type="EMBL" id="UTX43782.1"/>
    </source>
</evidence>
<dbReference type="GO" id="GO:0022627">
    <property type="term" value="C:cytosolic small ribosomal subunit"/>
    <property type="evidence" value="ECO:0007669"/>
    <property type="project" value="TreeGrafter"/>
</dbReference>
<dbReference type="Proteomes" id="UP001059546">
    <property type="component" value="Chromosome VIII"/>
</dbReference>